<evidence type="ECO:0000256" key="2">
    <source>
        <dbReference type="ARBA" id="ARBA00023015"/>
    </source>
</evidence>
<dbReference type="GO" id="GO:0016987">
    <property type="term" value="F:sigma factor activity"/>
    <property type="evidence" value="ECO:0007669"/>
    <property type="project" value="UniProtKB-KW"/>
</dbReference>
<keyword evidence="2" id="KW-0805">Transcription regulation</keyword>
<proteinExistence type="inferred from homology"/>
<dbReference type="GO" id="GO:0006352">
    <property type="term" value="P:DNA-templated transcription initiation"/>
    <property type="evidence" value="ECO:0007669"/>
    <property type="project" value="InterPro"/>
</dbReference>
<comment type="caution">
    <text evidence="7">The sequence shown here is derived from an EMBL/GenBank/DDBJ whole genome shotgun (WGS) entry which is preliminary data.</text>
</comment>
<dbReference type="AlphaFoldDB" id="A0A2A7MGG3"/>
<keyword evidence="4" id="KW-0804">Transcription</keyword>
<dbReference type="Proteomes" id="UP000220840">
    <property type="component" value="Unassembled WGS sequence"/>
</dbReference>
<dbReference type="EMBL" id="PDCJ01000001">
    <property type="protein sequence ID" value="PEG30912.1"/>
    <property type="molecule type" value="Genomic_DNA"/>
</dbReference>
<dbReference type="InterPro" id="IPR013324">
    <property type="entry name" value="RNA_pol_sigma_r3/r4-like"/>
</dbReference>
<evidence type="ECO:0000256" key="3">
    <source>
        <dbReference type="ARBA" id="ARBA00023082"/>
    </source>
</evidence>
<keyword evidence="8" id="KW-1185">Reference proteome</keyword>
<dbReference type="Gene3D" id="1.10.10.10">
    <property type="entry name" value="Winged helix-like DNA-binding domain superfamily/Winged helix DNA-binding domain"/>
    <property type="match status" value="1"/>
</dbReference>
<organism evidence="7 8">
    <name type="scientific">Clostridium neonatale</name>
    <dbReference type="NCBI Taxonomy" id="137838"/>
    <lineage>
        <taxon>Bacteria</taxon>
        <taxon>Bacillati</taxon>
        <taxon>Bacillota</taxon>
        <taxon>Clostridia</taxon>
        <taxon>Eubacteriales</taxon>
        <taxon>Clostridiaceae</taxon>
        <taxon>Clostridium</taxon>
    </lineage>
</organism>
<comment type="similarity">
    <text evidence="1">Belongs to the sigma-70 factor family. ECF subfamily.</text>
</comment>
<dbReference type="Pfam" id="PF08281">
    <property type="entry name" value="Sigma70_r4_2"/>
    <property type="match status" value="1"/>
</dbReference>
<dbReference type="STRING" id="137838.GCA_001458595_02283"/>
<keyword evidence="3" id="KW-0731">Sigma factor</keyword>
<dbReference type="SUPFAM" id="SSF88946">
    <property type="entry name" value="Sigma2 domain of RNA polymerase sigma factors"/>
    <property type="match status" value="1"/>
</dbReference>
<evidence type="ECO:0000313" key="8">
    <source>
        <dbReference type="Proteomes" id="UP000220840"/>
    </source>
</evidence>
<dbReference type="Pfam" id="PF04542">
    <property type="entry name" value="Sigma70_r2"/>
    <property type="match status" value="1"/>
</dbReference>
<sequence>MEVDKKLIEKCKEYDKYSFMKLYNMYEKYLYSLCFNYVQNPHDALDMVQEIYIKVFKNIDKFDTEMPFHPWIRKISVNTCLNFTRTIKNNVVSMNVCINDIDGEVTLGDTFVSEEDVLDEVINLETKTIIKKYLTEMPEEYRMVIVLRYYEELSYNEIAELIGRPLGTIKTEIYRAKAILKKKLEKVMEVNK</sequence>
<evidence type="ECO:0000259" key="6">
    <source>
        <dbReference type="Pfam" id="PF08281"/>
    </source>
</evidence>
<dbReference type="InterPro" id="IPR036388">
    <property type="entry name" value="WH-like_DNA-bd_sf"/>
</dbReference>
<dbReference type="InterPro" id="IPR013325">
    <property type="entry name" value="RNA_pol_sigma_r2"/>
</dbReference>
<evidence type="ECO:0000313" key="7">
    <source>
        <dbReference type="EMBL" id="PEG30912.1"/>
    </source>
</evidence>
<dbReference type="InterPro" id="IPR014284">
    <property type="entry name" value="RNA_pol_sigma-70_dom"/>
</dbReference>
<feature type="domain" description="RNA polymerase sigma factor 70 region 4 type 2" evidence="6">
    <location>
        <begin position="130"/>
        <end position="178"/>
    </location>
</feature>
<reference evidence="7 8" key="1">
    <citation type="submission" date="2017-10" db="EMBL/GenBank/DDBJ databases">
        <title>Effective Description of Clostridium neonatale sp. nov. linked to necrotizing enterocolitis in neonates and a clarification of species assignable to the genus Clostridium (Prazmowski 1880) emend. Lawson and Rainey 2016.</title>
        <authorList>
            <person name="Bernard K."/>
            <person name="Burdz T."/>
            <person name="Wiebe D."/>
            <person name="Balcewich B."/>
            <person name="Alfa M."/>
            <person name="Bernier A.-M."/>
        </authorList>
    </citation>
    <scope>NUCLEOTIDE SEQUENCE [LARGE SCALE GENOMIC DNA]</scope>
    <source>
        <strain evidence="7 8">LCDC99A005</strain>
    </source>
</reference>
<dbReference type="InterPro" id="IPR039425">
    <property type="entry name" value="RNA_pol_sigma-70-like"/>
</dbReference>
<feature type="domain" description="RNA polymerase sigma-70 region 2" evidence="5">
    <location>
        <begin position="22"/>
        <end position="86"/>
    </location>
</feature>
<accession>A0A2A7MGG3</accession>
<evidence type="ECO:0000256" key="4">
    <source>
        <dbReference type="ARBA" id="ARBA00023163"/>
    </source>
</evidence>
<protein>
    <submittedName>
        <fullName evidence="7">RNA polymerase sigma factor</fullName>
    </submittedName>
</protein>
<dbReference type="NCBIfam" id="TIGR02937">
    <property type="entry name" value="sigma70-ECF"/>
    <property type="match status" value="1"/>
</dbReference>
<dbReference type="InterPro" id="IPR007627">
    <property type="entry name" value="RNA_pol_sigma70_r2"/>
</dbReference>
<gene>
    <name evidence="7" type="ORF">CQ394_04095</name>
</gene>
<dbReference type="InterPro" id="IPR013249">
    <property type="entry name" value="RNA_pol_sigma70_r4_t2"/>
</dbReference>
<dbReference type="OrthoDB" id="9782703at2"/>
<evidence type="ECO:0000259" key="5">
    <source>
        <dbReference type="Pfam" id="PF04542"/>
    </source>
</evidence>
<evidence type="ECO:0000256" key="1">
    <source>
        <dbReference type="ARBA" id="ARBA00010641"/>
    </source>
</evidence>
<dbReference type="PANTHER" id="PTHR43133">
    <property type="entry name" value="RNA POLYMERASE ECF-TYPE SIGMA FACTO"/>
    <property type="match status" value="1"/>
</dbReference>
<dbReference type="SUPFAM" id="SSF88659">
    <property type="entry name" value="Sigma3 and sigma4 domains of RNA polymerase sigma factors"/>
    <property type="match status" value="1"/>
</dbReference>
<dbReference type="GO" id="GO:0003677">
    <property type="term" value="F:DNA binding"/>
    <property type="evidence" value="ECO:0007669"/>
    <property type="project" value="InterPro"/>
</dbReference>
<dbReference type="PANTHER" id="PTHR43133:SF60">
    <property type="entry name" value="RNA POLYMERASE SIGMA FACTOR SIGV"/>
    <property type="match status" value="1"/>
</dbReference>
<dbReference type="RefSeq" id="WP_058295076.1">
    <property type="nucleotide sequence ID" value="NZ_CAMRXB010000081.1"/>
</dbReference>
<dbReference type="Gene3D" id="1.10.1740.10">
    <property type="match status" value="1"/>
</dbReference>
<name>A0A2A7MGG3_9CLOT</name>
<dbReference type="CDD" id="cd06171">
    <property type="entry name" value="Sigma70_r4"/>
    <property type="match status" value="1"/>
</dbReference>